<feature type="region of interest" description="Disordered" evidence="6">
    <location>
        <begin position="688"/>
        <end position="791"/>
    </location>
</feature>
<dbReference type="PANTHER" id="PTHR48039">
    <property type="entry name" value="RNA-BINDING MOTIF PROTEIN 14B"/>
    <property type="match status" value="1"/>
</dbReference>
<feature type="region of interest" description="Disordered" evidence="6">
    <location>
        <begin position="417"/>
        <end position="447"/>
    </location>
</feature>
<dbReference type="Proteomes" id="UP000750711">
    <property type="component" value="Unassembled WGS sequence"/>
</dbReference>
<feature type="compositionally biased region" description="Basic residues" evidence="6">
    <location>
        <begin position="770"/>
        <end position="791"/>
    </location>
</feature>
<evidence type="ECO:0000256" key="3">
    <source>
        <dbReference type="ARBA" id="ARBA00022884"/>
    </source>
</evidence>
<dbReference type="PANTHER" id="PTHR48039:SF5">
    <property type="entry name" value="RNA-BINDING PROTEIN 28"/>
    <property type="match status" value="1"/>
</dbReference>
<dbReference type="CDD" id="cd12676">
    <property type="entry name" value="RRM3_Nop4p"/>
    <property type="match status" value="1"/>
</dbReference>
<evidence type="ECO:0000256" key="6">
    <source>
        <dbReference type="SAM" id="MobiDB-lite"/>
    </source>
</evidence>
<evidence type="ECO:0000256" key="5">
    <source>
        <dbReference type="PROSITE-ProRule" id="PRU00176"/>
    </source>
</evidence>
<keyword evidence="9" id="KW-1185">Reference proteome</keyword>
<dbReference type="InterPro" id="IPR051945">
    <property type="entry name" value="RRM_MRD1_RNA_proc_ribogen"/>
</dbReference>
<feature type="domain" description="RRM" evidence="7">
    <location>
        <begin position="354"/>
        <end position="464"/>
    </location>
</feature>
<dbReference type="EMBL" id="JAGHQM010001783">
    <property type="protein sequence ID" value="KAH0551775.1"/>
    <property type="molecule type" value="Genomic_DNA"/>
</dbReference>
<feature type="region of interest" description="Disordered" evidence="6">
    <location>
        <begin position="1"/>
        <end position="52"/>
    </location>
</feature>
<dbReference type="GO" id="GO:0003729">
    <property type="term" value="F:mRNA binding"/>
    <property type="evidence" value="ECO:0007669"/>
    <property type="project" value="TreeGrafter"/>
</dbReference>
<evidence type="ECO:0000259" key="7">
    <source>
        <dbReference type="PROSITE" id="PS50102"/>
    </source>
</evidence>
<organism evidence="8 9">
    <name type="scientific">Trichoglossum hirsutum</name>
    <dbReference type="NCBI Taxonomy" id="265104"/>
    <lineage>
        <taxon>Eukaryota</taxon>
        <taxon>Fungi</taxon>
        <taxon>Dikarya</taxon>
        <taxon>Ascomycota</taxon>
        <taxon>Pezizomycotina</taxon>
        <taxon>Geoglossomycetes</taxon>
        <taxon>Geoglossales</taxon>
        <taxon>Geoglossaceae</taxon>
        <taxon>Trichoglossum</taxon>
    </lineage>
</organism>
<dbReference type="SMART" id="SM00360">
    <property type="entry name" value="RRM"/>
    <property type="match status" value="4"/>
</dbReference>
<feature type="region of interest" description="Disordered" evidence="6">
    <location>
        <begin position="261"/>
        <end position="353"/>
    </location>
</feature>
<comment type="caution">
    <text evidence="8">The sequence shown here is derived from an EMBL/GenBank/DDBJ whole genome shotgun (WGS) entry which is preliminary data.</text>
</comment>
<keyword evidence="4" id="KW-0539">Nucleus</keyword>
<gene>
    <name evidence="8" type="ORF">GP486_007008</name>
</gene>
<comment type="subcellular location">
    <subcellularLocation>
        <location evidence="1">Nucleus</location>
    </subcellularLocation>
</comment>
<feature type="compositionally biased region" description="Acidic residues" evidence="6">
    <location>
        <begin position="279"/>
        <end position="288"/>
    </location>
</feature>
<sequence length="791" mass="86674">MAPRRKRQRLLADEGGSAATAASKEHDAAEAAAEQAGEDAQPTRPPSGAEQRRTLFVRSLPFTATTESLTDHFSQSYPLKHATVVLDAATKKSKGYGFVTLADAEDAQRAKQEFDGSVFEGRKIRIEIAEPRHREMAAGNGVDGYRKSRLATASVKARAERERKLAEAGRPPKLIVRNLPWSVKKPEQLAALFRSYGKVKQAFIPTTKRGLHPGFGFVVMRGRKNTEKAIAGVNGTEVDGRQIAVDWAVEKDVWEGLHKEEEELDEEAGPEIDGASTSEVEEGSEDEQTAGAGLDAKERDTNMEGSDDVSEDDSHASDDSESGLSDEGGAIDDDGEEGDDDDDELPQRIRDNSSTVFIRNLPFSTTDDSLHEHFGRFGAVRYARVVMDHATERPRGTGFVCFYNREDADSCIRQAPQSQFLPGGKRGEPAAGPTKHTVLQDEGSDPTGLYTMDGRVLQVTRAVDRSEAARLNEIGSELRSRRDTDKRRLYLLSEGTISSKSPLYDALAPSEITMREASLKQRKSLLQSNLALHLSLTRLSVRNIPRNITSKDLKAVARQAVVGFAKDVKSNLRGRLSKEEEARGGDDMKEAERLRKAKGKGIVKQAKVVFEGRDGSKVSESSGAGRSRGYGFIEYSSHRWALMGLRWLNGRAVGQRTEEKSKAAGGEDKPEKKRLIVEFAIENAQVMARRKESEAKARGRSRLASEGRAKGELPARKKVLSKDALMARMRKGTKRKRDGGGKGGDVRAGSGSSEAPPPSVPSAKQETLAKRQRIIARKRMMRRSRAKGASA</sequence>
<name>A0A9P8L748_9PEZI</name>
<evidence type="ECO:0000256" key="1">
    <source>
        <dbReference type="ARBA" id="ARBA00004123"/>
    </source>
</evidence>
<feature type="compositionally biased region" description="Basic and acidic residues" evidence="6">
    <location>
        <begin position="689"/>
        <end position="715"/>
    </location>
</feature>
<feature type="domain" description="RRM" evidence="7">
    <location>
        <begin position="537"/>
        <end position="682"/>
    </location>
</feature>
<evidence type="ECO:0000313" key="9">
    <source>
        <dbReference type="Proteomes" id="UP000750711"/>
    </source>
</evidence>
<dbReference type="FunFam" id="3.30.70.330:FF:000406">
    <property type="entry name" value="Related to Nucleolar protein NOP4"/>
    <property type="match status" value="1"/>
</dbReference>
<evidence type="ECO:0000256" key="4">
    <source>
        <dbReference type="ARBA" id="ARBA00023242"/>
    </source>
</evidence>
<dbReference type="Gene3D" id="3.30.70.330">
    <property type="match status" value="4"/>
</dbReference>
<dbReference type="CDD" id="cd12677">
    <property type="entry name" value="RRM4_Nop4p"/>
    <property type="match status" value="1"/>
</dbReference>
<feature type="compositionally biased region" description="Low complexity" evidence="6">
    <location>
        <begin position="30"/>
        <end position="40"/>
    </location>
</feature>
<feature type="compositionally biased region" description="Acidic residues" evidence="6">
    <location>
        <begin position="329"/>
        <end position="344"/>
    </location>
</feature>
<dbReference type="GO" id="GO:0005730">
    <property type="term" value="C:nucleolus"/>
    <property type="evidence" value="ECO:0007669"/>
    <property type="project" value="TreeGrafter"/>
</dbReference>
<dbReference type="InterPro" id="IPR034808">
    <property type="entry name" value="Nop4p_RRM3"/>
</dbReference>
<feature type="domain" description="RRM" evidence="7">
    <location>
        <begin position="172"/>
        <end position="250"/>
    </location>
</feature>
<accession>A0A9P8L748</accession>
<dbReference type="PROSITE" id="PS50102">
    <property type="entry name" value="RRM"/>
    <property type="match status" value="4"/>
</dbReference>
<feature type="domain" description="RRM" evidence="7">
    <location>
        <begin position="53"/>
        <end position="131"/>
    </location>
</feature>
<keyword evidence="3 5" id="KW-0694">RNA-binding</keyword>
<dbReference type="InterPro" id="IPR000504">
    <property type="entry name" value="RRM_dom"/>
</dbReference>
<dbReference type="Pfam" id="PF00076">
    <property type="entry name" value="RRM_1"/>
    <property type="match status" value="3"/>
</dbReference>
<reference evidence="8" key="1">
    <citation type="submission" date="2021-03" db="EMBL/GenBank/DDBJ databases">
        <title>Comparative genomics and phylogenomic investigation of the class Geoglossomycetes provide insights into ecological specialization and systematics.</title>
        <authorList>
            <person name="Melie T."/>
            <person name="Pirro S."/>
            <person name="Miller A.N."/>
            <person name="Quandt A."/>
        </authorList>
    </citation>
    <scope>NUCLEOTIDE SEQUENCE</scope>
    <source>
        <strain evidence="8">CAQ_001_2017</strain>
    </source>
</reference>
<protein>
    <recommendedName>
        <fullName evidence="7">RRM domain-containing protein</fullName>
    </recommendedName>
</protein>
<keyword evidence="2" id="KW-0677">Repeat</keyword>
<evidence type="ECO:0000256" key="2">
    <source>
        <dbReference type="ARBA" id="ARBA00022737"/>
    </source>
</evidence>
<dbReference type="SUPFAM" id="SSF54928">
    <property type="entry name" value="RNA-binding domain, RBD"/>
    <property type="match status" value="3"/>
</dbReference>
<dbReference type="InterPro" id="IPR034809">
    <property type="entry name" value="Nop4_RRM4"/>
</dbReference>
<evidence type="ECO:0000313" key="8">
    <source>
        <dbReference type="EMBL" id="KAH0551775.1"/>
    </source>
</evidence>
<dbReference type="InterPro" id="IPR012677">
    <property type="entry name" value="Nucleotide-bd_a/b_plait_sf"/>
</dbReference>
<dbReference type="AlphaFoldDB" id="A0A9P8L748"/>
<feature type="compositionally biased region" description="Basic residues" evidence="6">
    <location>
        <begin position="728"/>
        <end position="737"/>
    </location>
</feature>
<proteinExistence type="predicted"/>
<dbReference type="InterPro" id="IPR035979">
    <property type="entry name" value="RBD_domain_sf"/>
</dbReference>